<feature type="transmembrane region" description="Helical" evidence="1">
    <location>
        <begin position="105"/>
        <end position="124"/>
    </location>
</feature>
<reference evidence="3 4" key="1">
    <citation type="submission" date="2020-02" db="EMBL/GenBank/DDBJ databases">
        <authorList>
            <person name="Li X.-J."/>
            <person name="Han X.-M."/>
        </authorList>
    </citation>
    <scope>NUCLEOTIDE SEQUENCE [LARGE SCALE GENOMIC DNA]</scope>
    <source>
        <strain evidence="3 4">CCTCC AB 2017055</strain>
    </source>
</reference>
<dbReference type="Proteomes" id="UP000475214">
    <property type="component" value="Unassembled WGS sequence"/>
</dbReference>
<evidence type="ECO:0000259" key="2">
    <source>
        <dbReference type="Pfam" id="PF07786"/>
    </source>
</evidence>
<dbReference type="Pfam" id="PF07786">
    <property type="entry name" value="HGSNAT_cat"/>
    <property type="match status" value="1"/>
</dbReference>
<protein>
    <submittedName>
        <fullName evidence="3">DUF1624 domain-containing protein</fullName>
    </submittedName>
</protein>
<feature type="domain" description="Heparan-alpha-glucosaminide N-acetyltransferase catalytic" evidence="2">
    <location>
        <begin position="10"/>
        <end position="204"/>
    </location>
</feature>
<name>A0A6L9S3Z1_9ACTN</name>
<sequence>MNGRETTAHRLVGVDMARGLALLGMMGVHIVPAVGDDGQTTAIYLLASGRASALFAVLAGVGLALASGGARPPTGRALHGAWAATASRALLLVAVGLVIGSLDSGVAVILVYYGLLFLLALPFLGLPATVLLPLGALWAVAMPILSHAIRLDAPLSSGGNIAPESFADPAQMLWQLTLTGYYPVLPWMAYMLVGLGIGRLALAATPVVIRLLIGGASLAVGTYLVSWIWLETGGLERLTAAGTGMHPFSRPFDDAGELLNTSFYGTTPTTSGWWLMVASQHTATPFDLLHTIGSSAAVLGVMLLLARRFSTALYPLGAIGSMTFTLYTLHVILLASLLPRTVEHALLVHVAVAFIIAVPWRRSIGRGPLEALAARIAASARAAVAGARR</sequence>
<organism evidence="3 4">
    <name type="scientific">Phytoactinopolyspora halotolerans</name>
    <dbReference type="NCBI Taxonomy" id="1981512"/>
    <lineage>
        <taxon>Bacteria</taxon>
        <taxon>Bacillati</taxon>
        <taxon>Actinomycetota</taxon>
        <taxon>Actinomycetes</taxon>
        <taxon>Jiangellales</taxon>
        <taxon>Jiangellaceae</taxon>
        <taxon>Phytoactinopolyspora</taxon>
    </lineage>
</organism>
<feature type="transmembrane region" description="Helical" evidence="1">
    <location>
        <begin position="344"/>
        <end position="360"/>
    </location>
</feature>
<accession>A0A6L9S3Z1</accession>
<feature type="transmembrane region" description="Helical" evidence="1">
    <location>
        <begin position="43"/>
        <end position="65"/>
    </location>
</feature>
<keyword evidence="1" id="KW-0812">Transmembrane</keyword>
<evidence type="ECO:0000313" key="4">
    <source>
        <dbReference type="Proteomes" id="UP000475214"/>
    </source>
</evidence>
<keyword evidence="1" id="KW-0472">Membrane</keyword>
<keyword evidence="1" id="KW-1133">Transmembrane helix</keyword>
<evidence type="ECO:0000256" key="1">
    <source>
        <dbReference type="SAM" id="Phobius"/>
    </source>
</evidence>
<dbReference type="AlphaFoldDB" id="A0A6L9S3Z1"/>
<feature type="transmembrane region" description="Helical" evidence="1">
    <location>
        <begin position="181"/>
        <end position="202"/>
    </location>
</feature>
<comment type="caution">
    <text evidence="3">The sequence shown here is derived from an EMBL/GenBank/DDBJ whole genome shotgun (WGS) entry which is preliminary data.</text>
</comment>
<dbReference type="InterPro" id="IPR012429">
    <property type="entry name" value="HGSNAT_cat"/>
</dbReference>
<feature type="transmembrane region" description="Helical" evidence="1">
    <location>
        <begin position="313"/>
        <end position="338"/>
    </location>
</feature>
<dbReference type="RefSeq" id="WP_163732563.1">
    <property type="nucleotide sequence ID" value="NZ_JAAGOA010000002.1"/>
</dbReference>
<feature type="transmembrane region" description="Helical" evidence="1">
    <location>
        <begin position="209"/>
        <end position="230"/>
    </location>
</feature>
<feature type="transmembrane region" description="Helical" evidence="1">
    <location>
        <begin position="288"/>
        <end position="306"/>
    </location>
</feature>
<keyword evidence="4" id="KW-1185">Reference proteome</keyword>
<proteinExistence type="predicted"/>
<dbReference type="EMBL" id="JAAGOA010000002">
    <property type="protein sequence ID" value="NED99157.1"/>
    <property type="molecule type" value="Genomic_DNA"/>
</dbReference>
<evidence type="ECO:0000313" key="3">
    <source>
        <dbReference type="EMBL" id="NED99157.1"/>
    </source>
</evidence>
<gene>
    <name evidence="3" type="ORF">G1H10_03140</name>
</gene>
<feature type="transmembrane region" description="Helical" evidence="1">
    <location>
        <begin position="77"/>
        <end position="99"/>
    </location>
</feature>